<dbReference type="PROSITE" id="PS50222">
    <property type="entry name" value="EF_HAND_2"/>
    <property type="match status" value="1"/>
</dbReference>
<dbReference type="PROSITE" id="PS00018">
    <property type="entry name" value="EF_HAND_1"/>
    <property type="match status" value="1"/>
</dbReference>
<feature type="region of interest" description="Disordered" evidence="12">
    <location>
        <begin position="341"/>
        <end position="362"/>
    </location>
</feature>
<feature type="compositionally biased region" description="Polar residues" evidence="12">
    <location>
        <begin position="1201"/>
        <end position="1241"/>
    </location>
</feature>
<feature type="compositionally biased region" description="Polar residues" evidence="12">
    <location>
        <begin position="245"/>
        <end position="254"/>
    </location>
</feature>
<evidence type="ECO:0000313" key="17">
    <source>
        <dbReference type="Proteomes" id="UP000308768"/>
    </source>
</evidence>
<dbReference type="PANTHER" id="PTHR23159">
    <property type="entry name" value="CENTROSOMAL PROTEIN 2"/>
    <property type="match status" value="1"/>
</dbReference>
<dbReference type="PROSITE" id="PS50030">
    <property type="entry name" value="UBA"/>
    <property type="match status" value="1"/>
</dbReference>
<feature type="compositionally biased region" description="Low complexity" evidence="12">
    <location>
        <begin position="916"/>
        <end position="935"/>
    </location>
</feature>
<dbReference type="GO" id="GO:0003779">
    <property type="term" value="F:actin binding"/>
    <property type="evidence" value="ECO:0007669"/>
    <property type="project" value="UniProtKB-KW"/>
</dbReference>
<dbReference type="InterPro" id="IPR015940">
    <property type="entry name" value="UBA"/>
</dbReference>
<feature type="compositionally biased region" description="Acidic residues" evidence="12">
    <location>
        <begin position="1095"/>
        <end position="1117"/>
    </location>
</feature>
<feature type="region of interest" description="Disordered" evidence="12">
    <location>
        <begin position="173"/>
        <end position="297"/>
    </location>
</feature>
<comment type="subunit">
    <text evidence="4">Component of the PAN1 actin cytoskeleton-regulatory complex.</text>
</comment>
<dbReference type="Gene3D" id="1.10.238.10">
    <property type="entry name" value="EF-hand"/>
    <property type="match status" value="1"/>
</dbReference>
<feature type="region of interest" description="Disordered" evidence="12">
    <location>
        <begin position="737"/>
        <end position="1241"/>
    </location>
</feature>
<feature type="compositionally biased region" description="Polar residues" evidence="12">
    <location>
        <begin position="1035"/>
        <end position="1057"/>
    </location>
</feature>
<dbReference type="GO" id="GO:0005886">
    <property type="term" value="C:plasma membrane"/>
    <property type="evidence" value="ECO:0007669"/>
    <property type="project" value="UniProtKB-SubCell"/>
</dbReference>
<dbReference type="InterPro" id="IPR002048">
    <property type="entry name" value="EF_hand_dom"/>
</dbReference>
<dbReference type="PANTHER" id="PTHR23159:SF31">
    <property type="entry name" value="CENTROSOME-ASSOCIATED PROTEIN CEP250 ISOFORM X1"/>
    <property type="match status" value="1"/>
</dbReference>
<protein>
    <recommendedName>
        <fullName evidence="18">UBA domain-containing protein</fullName>
    </recommendedName>
</protein>
<evidence type="ECO:0008006" key="18">
    <source>
        <dbReference type="Google" id="ProtNLM"/>
    </source>
</evidence>
<sequence>SRAMQALPTILPPGLYEAASRRGVPPSARQLGGPISAPGIPRQFTGSGPIRTQSPLGRPSYGPPPQSPRPTAGDWLITPQEKTKYDSFFAKVDTAGLGVLTGEQAVKFFSDSGLPEDVLASIWDLADINSEGQLNRDEFAVAMYLIRQQRGQPAGQASLPAVLPPNLIPPSMRMQSIPVPQPTAPAFDNAANTSQLPKSASEDLFGLDAFSTPTPAPAPIQTQQFTGGSASSNKPFDADPFGSSKAASPSSAHFQPSPRNPASTFKPFMPTSAFGTTLQSQHRGASVSSQPQTRGLQQSQVSNMDDLLGDNDPEVSRKLTAETAELANMSNQIGTLRNQMQEVQSRGSATENELSQTSSQKRDLELRLSQFRSQYEQEVNRVKALEEQLTASRNDTKKLQQELAMVEGTYQDLQTQRQQVAGALEADQRENTSLKERIRQTNNEVAQLKPQLDMMRSDARQQKGMVAINKKQLATNEGELEKLKGEMGDLGKAAEEQQRARSLQPTAESNSTVVSPAASTVSQSTNPFFRRSPLPPAESMMSPSGFNREPAPTQTQNNFDNLFGPSFASSQSSAPPQTSFRSEPHAPTFSESSQSSAPPQTPFRSEPHAPTFSEPSGQSVSSEGRPTPSASPPSSSYHESPHVTEPPVEPLSEIPAPPASRQATSDLVPVPRKDSLSSSAKTSAPANRYGERTGSDTPTTFGGSPYAATSHEQDTSRELEQIETAKPSISNFTSALFGRGQTVSPVAKAASDVSRPESRTEERSTVQDYGPPSVPVDSIPGAFPGDTASSIQPTSTGLSALSDRSKASTAPSQAFSSTRSDPSSMIREPQQDPSGSKTDFDDAFAGFGAVRHLPERQEKEGSTFPGPTGSAGPGADNLSREFPPIKEFARDDDSDSESEHGFDDNFTTSSPHKDVSAAQAQGQTSSTAARRTVSSNFSKHQPMAPQAESSASGQLPTPGAMEPPPSYDQTTSNGPDHRNGSREPNQFPPEFGGLLPSREDPTSHPSSPQQLHSSDNPLGNSMSGGQTFLGRYTPSHGTSPFALNTFSASPETPNTQAPAALADAYRSPITYLSTTGQQSAREAQPLPKPQPPFNDDFDDFEDLDEAKEADDKGDDEFAFASQQRGAFDEFNPTFDSPAASMTNTLASQQTEMGRDNPTQDRSNDFEPTVSSPAQVSNLEKAAAQPQASTSHDWDAIFSGLDSPQTGNMTEGLGQSSSSRKSPFSNLGFDGNQSTAGTDQLLNSSIQSNEVQMPSLGRAITAGTEHDDPILKKLTSMGYPRSEALNALEKYDYDINKASRIAADYLTSQH</sequence>
<keyword evidence="10" id="KW-0963">Cytoplasm</keyword>
<keyword evidence="6" id="KW-0967">Endosome</keyword>
<reference evidence="16 17" key="1">
    <citation type="submission" date="2017-03" db="EMBL/GenBank/DDBJ databases">
        <title>Genomes of endolithic fungi from Antarctica.</title>
        <authorList>
            <person name="Coleine C."/>
            <person name="Masonjones S."/>
            <person name="Stajich J.E."/>
        </authorList>
    </citation>
    <scope>NUCLEOTIDE SEQUENCE [LARGE SCALE GENOMIC DNA]</scope>
    <source>
        <strain evidence="16 17">CCFEE 5187</strain>
    </source>
</reference>
<evidence type="ECO:0000256" key="9">
    <source>
        <dbReference type="ARBA" id="ARBA00023203"/>
    </source>
</evidence>
<feature type="region of interest" description="Disordered" evidence="12">
    <location>
        <begin position="18"/>
        <end position="74"/>
    </location>
</feature>
<feature type="compositionally biased region" description="Polar residues" evidence="12">
    <location>
        <begin position="613"/>
        <end position="624"/>
    </location>
</feature>
<keyword evidence="17" id="KW-1185">Reference proteome</keyword>
<dbReference type="Gene3D" id="1.10.287.1490">
    <property type="match status" value="1"/>
</dbReference>
<feature type="compositionally biased region" description="Polar residues" evidence="12">
    <location>
        <begin position="676"/>
        <end position="685"/>
    </location>
</feature>
<evidence type="ECO:0000256" key="6">
    <source>
        <dbReference type="ARBA" id="ARBA00022753"/>
    </source>
</evidence>
<evidence type="ECO:0000256" key="7">
    <source>
        <dbReference type="ARBA" id="ARBA00022837"/>
    </source>
</evidence>
<keyword evidence="8" id="KW-0175">Coiled coil</keyword>
<dbReference type="SUPFAM" id="SSF47473">
    <property type="entry name" value="EF-hand"/>
    <property type="match status" value="1"/>
</dbReference>
<accession>A0A4V5NFR2</accession>
<organism evidence="16 17">
    <name type="scientific">Cryomyces minteri</name>
    <dbReference type="NCBI Taxonomy" id="331657"/>
    <lineage>
        <taxon>Eukaryota</taxon>
        <taxon>Fungi</taxon>
        <taxon>Dikarya</taxon>
        <taxon>Ascomycota</taxon>
        <taxon>Pezizomycotina</taxon>
        <taxon>Dothideomycetes</taxon>
        <taxon>Dothideomycetes incertae sedis</taxon>
        <taxon>Cryomyces</taxon>
    </lineage>
</organism>
<feature type="compositionally biased region" description="Polar residues" evidence="12">
    <location>
        <begin position="1015"/>
        <end position="1026"/>
    </location>
</feature>
<dbReference type="Pfam" id="PF12763">
    <property type="entry name" value="EH"/>
    <property type="match status" value="1"/>
</dbReference>
<evidence type="ECO:0000256" key="5">
    <source>
        <dbReference type="ARBA" id="ARBA00022583"/>
    </source>
</evidence>
<feature type="compositionally biased region" description="Low complexity" evidence="12">
    <location>
        <begin position="566"/>
        <end position="580"/>
    </location>
</feature>
<feature type="compositionally biased region" description="Polar residues" evidence="12">
    <location>
        <begin position="341"/>
        <end position="359"/>
    </location>
</feature>
<dbReference type="OrthoDB" id="524326at2759"/>
<dbReference type="GO" id="GO:0030479">
    <property type="term" value="C:actin cortical patch"/>
    <property type="evidence" value="ECO:0007669"/>
    <property type="project" value="UniProtKB-SubCell"/>
</dbReference>
<feature type="compositionally biased region" description="Basic and acidic residues" evidence="12">
    <location>
        <begin position="490"/>
        <end position="499"/>
    </location>
</feature>
<dbReference type="EMBL" id="NAJN01001490">
    <property type="protein sequence ID" value="TKA62859.1"/>
    <property type="molecule type" value="Genomic_DNA"/>
</dbReference>
<keyword evidence="7" id="KW-0106">Calcium</keyword>
<feature type="compositionally biased region" description="Polar residues" evidence="12">
    <location>
        <begin position="1168"/>
        <end position="1177"/>
    </location>
</feature>
<feature type="compositionally biased region" description="Basic and acidic residues" evidence="12">
    <location>
        <begin position="1152"/>
        <end position="1164"/>
    </location>
</feature>
<dbReference type="SUPFAM" id="SSF46934">
    <property type="entry name" value="UBA-like"/>
    <property type="match status" value="1"/>
</dbReference>
<feature type="compositionally biased region" description="Polar residues" evidence="12">
    <location>
        <begin position="1139"/>
        <end position="1151"/>
    </location>
</feature>
<feature type="region of interest" description="Disordered" evidence="12">
    <location>
        <begin position="490"/>
        <end position="719"/>
    </location>
</feature>
<gene>
    <name evidence="16" type="ORF">B0A49_08852</name>
</gene>
<evidence type="ECO:0000313" key="16">
    <source>
        <dbReference type="EMBL" id="TKA62859.1"/>
    </source>
</evidence>
<evidence type="ECO:0000259" key="13">
    <source>
        <dbReference type="PROSITE" id="PS50030"/>
    </source>
</evidence>
<evidence type="ECO:0000256" key="3">
    <source>
        <dbReference type="ARBA" id="ARBA00004413"/>
    </source>
</evidence>
<feature type="compositionally biased region" description="Basic and acidic residues" evidence="12">
    <location>
        <begin position="754"/>
        <end position="765"/>
    </location>
</feature>
<name>A0A4V5NFR2_9PEZI</name>
<comment type="caution">
    <text evidence="16">The sequence shown here is derived from an EMBL/GenBank/DDBJ whole genome shotgun (WGS) entry which is preliminary data.</text>
</comment>
<evidence type="ECO:0000256" key="10">
    <source>
        <dbReference type="ARBA" id="ARBA00023212"/>
    </source>
</evidence>
<evidence type="ECO:0000256" key="1">
    <source>
        <dbReference type="ARBA" id="ARBA00004125"/>
    </source>
</evidence>
<feature type="compositionally biased region" description="Low complexity" evidence="12">
    <location>
        <begin position="1003"/>
        <end position="1014"/>
    </location>
</feature>
<dbReference type="InterPro" id="IPR009060">
    <property type="entry name" value="UBA-like_sf"/>
</dbReference>
<dbReference type="PROSITE" id="PS50031">
    <property type="entry name" value="EH"/>
    <property type="match status" value="1"/>
</dbReference>
<dbReference type="Gene3D" id="1.10.8.10">
    <property type="entry name" value="DNA helicase RuvA subunit, C-terminal domain"/>
    <property type="match status" value="1"/>
</dbReference>
<feature type="domain" description="EH" evidence="14">
    <location>
        <begin position="81"/>
        <end position="174"/>
    </location>
</feature>
<dbReference type="GO" id="GO:0005509">
    <property type="term" value="F:calcium ion binding"/>
    <property type="evidence" value="ECO:0007669"/>
    <property type="project" value="InterPro"/>
</dbReference>
<dbReference type="InterPro" id="IPR000261">
    <property type="entry name" value="EH_dom"/>
</dbReference>
<feature type="domain" description="EF-hand" evidence="15">
    <location>
        <begin position="114"/>
        <end position="149"/>
    </location>
</feature>
<feature type="domain" description="UBA" evidence="13">
    <location>
        <begin position="1264"/>
        <end position="1308"/>
    </location>
</feature>
<dbReference type="GO" id="GO:0006897">
    <property type="term" value="P:endocytosis"/>
    <property type="evidence" value="ECO:0007669"/>
    <property type="project" value="UniProtKB-KW"/>
</dbReference>
<feature type="compositionally biased region" description="Low complexity" evidence="12">
    <location>
        <begin position="626"/>
        <end position="638"/>
    </location>
</feature>
<dbReference type="InterPro" id="IPR018247">
    <property type="entry name" value="EF_Hand_1_Ca_BS"/>
</dbReference>
<evidence type="ECO:0000256" key="12">
    <source>
        <dbReference type="SAM" id="MobiDB-lite"/>
    </source>
</evidence>
<keyword evidence="10" id="KW-0206">Cytoskeleton</keyword>
<feature type="non-terminal residue" evidence="16">
    <location>
        <position position="1"/>
    </location>
</feature>
<dbReference type="CDD" id="cd14270">
    <property type="entry name" value="UBA"/>
    <property type="match status" value="1"/>
</dbReference>
<comment type="function">
    <text evidence="11">Component of the PAN1 actin cytoskeleton-regulatory complex required for the internalization of endosomes during actin-coupled endocytosis. The complex links the site of endocytosis to the cell membrane-associated actin cytoskeleton. Mediates uptake of external molecules and vacuolar degradation of plasma membrane proteins. Plays a role in the proper organization of the cell membrane-associated actin cytoskeleton and promotes its destabilization.</text>
</comment>
<feature type="compositionally biased region" description="Polar residues" evidence="12">
    <location>
        <begin position="787"/>
        <end position="799"/>
    </location>
</feature>
<dbReference type="Proteomes" id="UP000308768">
    <property type="component" value="Unassembled WGS sequence"/>
</dbReference>
<feature type="compositionally biased region" description="Low complexity" evidence="12">
    <location>
        <begin position="509"/>
        <end position="525"/>
    </location>
</feature>
<dbReference type="SMART" id="SM00027">
    <property type="entry name" value="EH"/>
    <property type="match status" value="1"/>
</dbReference>
<feature type="compositionally biased region" description="Polar residues" evidence="12">
    <location>
        <begin position="589"/>
        <end position="598"/>
    </location>
</feature>
<feature type="compositionally biased region" description="Polar residues" evidence="12">
    <location>
        <begin position="273"/>
        <end position="297"/>
    </location>
</feature>
<evidence type="ECO:0000256" key="11">
    <source>
        <dbReference type="ARBA" id="ARBA00025194"/>
    </source>
</evidence>
<keyword evidence="5" id="KW-0254">Endocytosis</keyword>
<dbReference type="STRING" id="331657.A0A4V5NFR2"/>
<feature type="compositionally biased region" description="Basic and acidic residues" evidence="12">
    <location>
        <begin position="852"/>
        <end position="861"/>
    </location>
</feature>
<keyword evidence="9" id="KW-0009">Actin-binding</keyword>
<evidence type="ECO:0000259" key="14">
    <source>
        <dbReference type="PROSITE" id="PS50031"/>
    </source>
</evidence>
<evidence type="ECO:0000259" key="15">
    <source>
        <dbReference type="PROSITE" id="PS50222"/>
    </source>
</evidence>
<comment type="subcellular location">
    <subcellularLocation>
        <location evidence="3">Cell membrane</location>
        <topology evidence="3">Peripheral membrane protein</topology>
        <orientation evidence="3">Cytoplasmic side</orientation>
    </subcellularLocation>
    <subcellularLocation>
        <location evidence="2">Cytoplasm</location>
        <location evidence="2">Cytoskeleton</location>
        <location evidence="2">Actin patch</location>
    </subcellularLocation>
    <subcellularLocation>
        <location evidence="1">Endosome membrane</location>
        <topology evidence="1">Peripheral membrane protein</topology>
        <orientation evidence="1">Cytoplasmic side</orientation>
    </subcellularLocation>
</comment>
<evidence type="ECO:0000256" key="4">
    <source>
        <dbReference type="ARBA" id="ARBA00011159"/>
    </source>
</evidence>
<dbReference type="InterPro" id="IPR011992">
    <property type="entry name" value="EF-hand-dom_pair"/>
</dbReference>
<evidence type="ECO:0000256" key="2">
    <source>
        <dbReference type="ARBA" id="ARBA00004134"/>
    </source>
</evidence>
<feature type="compositionally biased region" description="Basic and acidic residues" evidence="12">
    <location>
        <begin position="883"/>
        <end position="903"/>
    </location>
</feature>
<feature type="compositionally biased region" description="Polar residues" evidence="12">
    <location>
        <begin position="807"/>
        <end position="823"/>
    </location>
</feature>
<dbReference type="GO" id="GO:0010008">
    <property type="term" value="C:endosome membrane"/>
    <property type="evidence" value="ECO:0007669"/>
    <property type="project" value="UniProtKB-SubCell"/>
</dbReference>
<evidence type="ECO:0000256" key="8">
    <source>
        <dbReference type="ARBA" id="ARBA00023054"/>
    </source>
</evidence>
<dbReference type="CDD" id="cd00052">
    <property type="entry name" value="EH"/>
    <property type="match status" value="1"/>
</dbReference>
<proteinExistence type="predicted"/>
<feature type="compositionally biased region" description="Polar residues" evidence="12">
    <location>
        <begin position="44"/>
        <end position="55"/>
    </location>
</feature>
<feature type="compositionally biased region" description="Polar residues" evidence="12">
    <location>
        <begin position="1070"/>
        <end position="1081"/>
    </location>
</feature>